<evidence type="ECO:0000259" key="7">
    <source>
        <dbReference type="PROSITE" id="PS50949"/>
    </source>
</evidence>
<dbReference type="PANTHER" id="PTHR46577:SF1">
    <property type="entry name" value="HTH-TYPE TRANSCRIPTIONAL REGULATORY PROTEIN GABR"/>
    <property type="match status" value="1"/>
</dbReference>
<dbReference type="InterPro" id="IPR015424">
    <property type="entry name" value="PyrdxlP-dep_Trfase"/>
</dbReference>
<evidence type="ECO:0000313" key="9">
    <source>
        <dbReference type="Proteomes" id="UP001321477"/>
    </source>
</evidence>
<gene>
    <name evidence="8" type="ORF">GCM10025870_21130</name>
</gene>
<protein>
    <recommendedName>
        <fullName evidence="7">HTH gntR-type domain-containing protein</fullName>
    </recommendedName>
</protein>
<feature type="compositionally biased region" description="Basic and acidic residues" evidence="6">
    <location>
        <begin position="554"/>
        <end position="567"/>
    </location>
</feature>
<organism evidence="8 9">
    <name type="scientific">Agromyces marinus</name>
    <dbReference type="NCBI Taxonomy" id="1389020"/>
    <lineage>
        <taxon>Bacteria</taxon>
        <taxon>Bacillati</taxon>
        <taxon>Actinomycetota</taxon>
        <taxon>Actinomycetes</taxon>
        <taxon>Micrococcales</taxon>
        <taxon>Microbacteriaceae</taxon>
        <taxon>Agromyces</taxon>
    </lineage>
</organism>
<keyword evidence="5" id="KW-0804">Transcription</keyword>
<proteinExistence type="inferred from homology"/>
<accession>A0ABN6YGI3</accession>
<dbReference type="SUPFAM" id="SSF46785">
    <property type="entry name" value="Winged helix' DNA-binding domain"/>
    <property type="match status" value="1"/>
</dbReference>
<evidence type="ECO:0000256" key="6">
    <source>
        <dbReference type="SAM" id="MobiDB-lite"/>
    </source>
</evidence>
<dbReference type="SMART" id="SM00345">
    <property type="entry name" value="HTH_GNTR"/>
    <property type="match status" value="1"/>
</dbReference>
<feature type="domain" description="HTH gntR-type" evidence="7">
    <location>
        <begin position="21"/>
        <end position="89"/>
    </location>
</feature>
<dbReference type="Gene3D" id="3.40.640.10">
    <property type="entry name" value="Type I PLP-dependent aspartate aminotransferase-like (Major domain)"/>
    <property type="match status" value="1"/>
</dbReference>
<dbReference type="CDD" id="cd07377">
    <property type="entry name" value="WHTH_GntR"/>
    <property type="match status" value="1"/>
</dbReference>
<evidence type="ECO:0000313" key="8">
    <source>
        <dbReference type="EMBL" id="BDZ55040.1"/>
    </source>
</evidence>
<keyword evidence="9" id="KW-1185">Reference proteome</keyword>
<evidence type="ECO:0000256" key="1">
    <source>
        <dbReference type="ARBA" id="ARBA00005384"/>
    </source>
</evidence>
<name>A0ABN6YGI3_9MICO</name>
<evidence type="ECO:0000256" key="4">
    <source>
        <dbReference type="ARBA" id="ARBA00023125"/>
    </source>
</evidence>
<dbReference type="InterPro" id="IPR051446">
    <property type="entry name" value="HTH_trans_reg/aminotransferase"/>
</dbReference>
<feature type="region of interest" description="Disordered" evidence="6">
    <location>
        <begin position="542"/>
        <end position="567"/>
    </location>
</feature>
<dbReference type="PROSITE" id="PS50949">
    <property type="entry name" value="HTH_GNTR"/>
    <property type="match status" value="1"/>
</dbReference>
<evidence type="ECO:0000256" key="5">
    <source>
        <dbReference type="ARBA" id="ARBA00023163"/>
    </source>
</evidence>
<dbReference type="InterPro" id="IPR015421">
    <property type="entry name" value="PyrdxlP-dep_Trfase_major"/>
</dbReference>
<sequence>MVVSGIRVDATRLIDLARFADASPRSIAAEVARLVNSGELAPGERLPTVRELASALGVSPATVSQAWQALARAGLIESRGRAGSFVRSAASARLAPRMRGMAAPEDPVRLDLSRGTPDPLLLPALGPALSRVSARAETGSYQAEPVIPALARVLRDSWPNDAEAIMVVDGALDAVSRTLEQVVRFGDRVVVESPGFPPFLDLLEVLGGVAVPVPLDEHGMRPDALAAALRKRPVAVLLQPRAQNPTGASMTAERAEALARVIRTAERVDDLIVIEDDHSGLISIEGDVTLGTWLPDRVVHVRSFSKSHGPDLRIAALGGPRELVEHIAGRRMLGPGWTSRMLQTILLDLLTDGRSIDAVAEARRAYYTRQRALGDALRARGVAVAHADGINLWMPVVSERSTLVLLAASGIRVAGGTPFLAAANGSPTAGLARRPPHERDFVRVTVGAVREDAASVADALAVAAQHVAAGGTRRCLQSTLRCRVGSPERDVPDSFAPWKALRRVDRTGPSWLRRAGDHLPWRRRPTSHHAVAARRHGLELLTLNPEAEGMRAGGEPHDRSRKREAQHRCDPCHLLDRVQRLVSNDLDDREDERRQNNRRDHRHDEPADQVHLYVLPPSTE</sequence>
<reference evidence="9" key="1">
    <citation type="journal article" date="2019" name="Int. J. Syst. Evol. Microbiol.">
        <title>The Global Catalogue of Microorganisms (GCM) 10K type strain sequencing project: providing services to taxonomists for standard genome sequencing and annotation.</title>
        <authorList>
            <consortium name="The Broad Institute Genomics Platform"/>
            <consortium name="The Broad Institute Genome Sequencing Center for Infectious Disease"/>
            <person name="Wu L."/>
            <person name="Ma J."/>
        </authorList>
    </citation>
    <scope>NUCLEOTIDE SEQUENCE [LARGE SCALE GENOMIC DNA]</scope>
    <source>
        <strain evidence="9">NBRC 109019</strain>
    </source>
</reference>
<evidence type="ECO:0000256" key="2">
    <source>
        <dbReference type="ARBA" id="ARBA00022898"/>
    </source>
</evidence>
<dbReference type="InterPro" id="IPR036390">
    <property type="entry name" value="WH_DNA-bd_sf"/>
</dbReference>
<dbReference type="SUPFAM" id="SSF53383">
    <property type="entry name" value="PLP-dependent transferases"/>
    <property type="match status" value="1"/>
</dbReference>
<dbReference type="PANTHER" id="PTHR46577">
    <property type="entry name" value="HTH-TYPE TRANSCRIPTIONAL REGULATORY PROTEIN GABR"/>
    <property type="match status" value="1"/>
</dbReference>
<dbReference type="Pfam" id="PF00392">
    <property type="entry name" value="GntR"/>
    <property type="match status" value="1"/>
</dbReference>
<feature type="compositionally biased region" description="Basic and acidic residues" evidence="6">
    <location>
        <begin position="591"/>
        <end position="608"/>
    </location>
</feature>
<dbReference type="Pfam" id="PF00155">
    <property type="entry name" value="Aminotran_1_2"/>
    <property type="match status" value="1"/>
</dbReference>
<keyword evidence="3" id="KW-0805">Transcription regulation</keyword>
<dbReference type="EMBL" id="AP027734">
    <property type="protein sequence ID" value="BDZ55040.1"/>
    <property type="molecule type" value="Genomic_DNA"/>
</dbReference>
<dbReference type="Proteomes" id="UP001321477">
    <property type="component" value="Chromosome"/>
</dbReference>
<keyword evidence="4" id="KW-0238">DNA-binding</keyword>
<dbReference type="Gene3D" id="1.10.10.10">
    <property type="entry name" value="Winged helix-like DNA-binding domain superfamily/Winged helix DNA-binding domain"/>
    <property type="match status" value="1"/>
</dbReference>
<feature type="region of interest" description="Disordered" evidence="6">
    <location>
        <begin position="583"/>
        <end position="620"/>
    </location>
</feature>
<dbReference type="InterPro" id="IPR036388">
    <property type="entry name" value="WH-like_DNA-bd_sf"/>
</dbReference>
<comment type="similarity">
    <text evidence="1">In the C-terminal section; belongs to the class-I pyridoxal-phosphate-dependent aminotransferase family.</text>
</comment>
<dbReference type="InterPro" id="IPR000524">
    <property type="entry name" value="Tscrpt_reg_HTH_GntR"/>
</dbReference>
<evidence type="ECO:0000256" key="3">
    <source>
        <dbReference type="ARBA" id="ARBA00023015"/>
    </source>
</evidence>
<keyword evidence="2" id="KW-0663">Pyridoxal phosphate</keyword>
<dbReference type="InterPro" id="IPR004839">
    <property type="entry name" value="Aminotransferase_I/II_large"/>
</dbReference>
<dbReference type="CDD" id="cd00609">
    <property type="entry name" value="AAT_like"/>
    <property type="match status" value="1"/>
</dbReference>